<reference evidence="2" key="2">
    <citation type="submission" date="2021-02" db="EMBL/GenBank/DDBJ databases">
        <authorList>
            <person name="Kimball J.A."/>
            <person name="Haas M.W."/>
            <person name="Macchietto M."/>
            <person name="Kono T."/>
            <person name="Duquette J."/>
            <person name="Shao M."/>
        </authorList>
    </citation>
    <scope>NUCLEOTIDE SEQUENCE</scope>
    <source>
        <tissue evidence="2">Fresh leaf tissue</tissue>
    </source>
</reference>
<dbReference type="AlphaFoldDB" id="A0A8J6BQ97"/>
<sequence>MAESQKRPIQTSPPETLSAHSTAALPSVVVTLSVGWRDIVIGAAALRPRPLPLPPTLLPTAPLPWLARDLSAASAAAFPCFAAFISSGKSDCCLFQHHPPARMIQTVPKLPSDGGWIRRNDIHA</sequence>
<evidence type="ECO:0000256" key="1">
    <source>
        <dbReference type="SAM" id="MobiDB-lite"/>
    </source>
</evidence>
<proteinExistence type="predicted"/>
<feature type="region of interest" description="Disordered" evidence="1">
    <location>
        <begin position="1"/>
        <end position="20"/>
    </location>
</feature>
<evidence type="ECO:0000313" key="2">
    <source>
        <dbReference type="EMBL" id="KAG8087328.1"/>
    </source>
</evidence>
<name>A0A8J6BQ97_ZIZPA</name>
<dbReference type="EMBL" id="JAAALK010000082">
    <property type="protein sequence ID" value="KAG8087328.1"/>
    <property type="molecule type" value="Genomic_DNA"/>
</dbReference>
<dbReference type="Proteomes" id="UP000729402">
    <property type="component" value="Unassembled WGS sequence"/>
</dbReference>
<gene>
    <name evidence="2" type="ORF">GUJ93_ZPchr0010g8286</name>
</gene>
<reference evidence="2" key="1">
    <citation type="journal article" date="2021" name="bioRxiv">
        <title>Whole Genome Assembly and Annotation of Northern Wild Rice, Zizania palustris L., Supports a Whole Genome Duplication in the Zizania Genus.</title>
        <authorList>
            <person name="Haas M."/>
            <person name="Kono T."/>
            <person name="Macchietto M."/>
            <person name="Millas R."/>
            <person name="McGilp L."/>
            <person name="Shao M."/>
            <person name="Duquette J."/>
            <person name="Hirsch C.N."/>
            <person name="Kimball J."/>
        </authorList>
    </citation>
    <scope>NUCLEOTIDE SEQUENCE</scope>
    <source>
        <tissue evidence="2">Fresh leaf tissue</tissue>
    </source>
</reference>
<feature type="compositionally biased region" description="Polar residues" evidence="1">
    <location>
        <begin position="7"/>
        <end position="20"/>
    </location>
</feature>
<protein>
    <submittedName>
        <fullName evidence="2">Uncharacterized protein</fullName>
    </submittedName>
</protein>
<dbReference type="EMBL" id="JAAALK010000082">
    <property type="protein sequence ID" value="KAG8087329.1"/>
    <property type="molecule type" value="Genomic_DNA"/>
</dbReference>
<evidence type="ECO:0000313" key="3">
    <source>
        <dbReference type="Proteomes" id="UP000729402"/>
    </source>
</evidence>
<organism evidence="2 3">
    <name type="scientific">Zizania palustris</name>
    <name type="common">Northern wild rice</name>
    <dbReference type="NCBI Taxonomy" id="103762"/>
    <lineage>
        <taxon>Eukaryota</taxon>
        <taxon>Viridiplantae</taxon>
        <taxon>Streptophyta</taxon>
        <taxon>Embryophyta</taxon>
        <taxon>Tracheophyta</taxon>
        <taxon>Spermatophyta</taxon>
        <taxon>Magnoliopsida</taxon>
        <taxon>Liliopsida</taxon>
        <taxon>Poales</taxon>
        <taxon>Poaceae</taxon>
        <taxon>BOP clade</taxon>
        <taxon>Oryzoideae</taxon>
        <taxon>Oryzeae</taxon>
        <taxon>Zizaniinae</taxon>
        <taxon>Zizania</taxon>
    </lineage>
</organism>
<comment type="caution">
    <text evidence="2">The sequence shown here is derived from an EMBL/GenBank/DDBJ whole genome shotgun (WGS) entry which is preliminary data.</text>
</comment>
<accession>A0A8J6BQ97</accession>
<keyword evidence="3" id="KW-1185">Reference proteome</keyword>